<keyword evidence="4 5" id="KW-0975">Bacterial flagellum</keyword>
<gene>
    <name evidence="8" type="primary">fliD</name>
    <name evidence="8" type="ORF">GM668_25520</name>
</gene>
<keyword evidence="9" id="KW-1185">Reference proteome</keyword>
<evidence type="ECO:0000259" key="7">
    <source>
        <dbReference type="Pfam" id="PF07195"/>
    </source>
</evidence>
<comment type="subunit">
    <text evidence="2 5">Homopentamer.</text>
</comment>
<keyword evidence="8" id="KW-0282">Flagellum</keyword>
<evidence type="ECO:0000256" key="3">
    <source>
        <dbReference type="ARBA" id="ARBA00023054"/>
    </source>
</evidence>
<dbReference type="GO" id="GO:0009424">
    <property type="term" value="C:bacterial-type flagellum hook"/>
    <property type="evidence" value="ECO:0007669"/>
    <property type="project" value="UniProtKB-UniRule"/>
</dbReference>
<feature type="domain" description="Flagellar hook-associated protein 2 N-terminal" evidence="6">
    <location>
        <begin position="10"/>
        <end position="106"/>
    </location>
</feature>
<dbReference type="GO" id="GO:0009421">
    <property type="term" value="C:bacterial-type flagellum filament cap"/>
    <property type="evidence" value="ECO:0007669"/>
    <property type="project" value="InterPro"/>
</dbReference>
<comment type="subcellular location">
    <subcellularLocation>
        <location evidence="5">Secreted</location>
    </subcellularLocation>
    <subcellularLocation>
        <location evidence="5">Bacterial flagellum</location>
    </subcellularLocation>
</comment>
<comment type="similarity">
    <text evidence="1 5">Belongs to the FliD family.</text>
</comment>
<feature type="domain" description="Flagellar hook-associated protein 2 C-terminal" evidence="7">
    <location>
        <begin position="466"/>
        <end position="877"/>
    </location>
</feature>
<dbReference type="InterPro" id="IPR040026">
    <property type="entry name" value="FliD"/>
</dbReference>
<evidence type="ECO:0000256" key="2">
    <source>
        <dbReference type="ARBA" id="ARBA00011255"/>
    </source>
</evidence>
<name>A0A6L6Q6P6_9BURK</name>
<comment type="function">
    <text evidence="5">Required for morphogenesis and for the elongation of the flagellar filament by facilitating polymerization of the flagellin monomers at the tip of growing filament. Forms a capping structure, which prevents flagellin subunits (transported through the central channel of the flagellum) from leaking out without polymerization at the distal end.</text>
</comment>
<dbReference type="PANTHER" id="PTHR30288">
    <property type="entry name" value="FLAGELLAR CAP/ASSEMBLY PROTEIN FLID"/>
    <property type="match status" value="1"/>
</dbReference>
<dbReference type="GO" id="GO:0007155">
    <property type="term" value="P:cell adhesion"/>
    <property type="evidence" value="ECO:0007669"/>
    <property type="project" value="InterPro"/>
</dbReference>
<dbReference type="Gene3D" id="3.30.70.2120">
    <property type="match status" value="1"/>
</dbReference>
<keyword evidence="5" id="KW-0964">Secreted</keyword>
<dbReference type="InterPro" id="IPR003481">
    <property type="entry name" value="FliD_N"/>
</dbReference>
<sequence>MGISSPGIGSNLDVNGIIAKLMAVEAAPVATLDKKSASYLAKVTAFGTVSGALGTFQGSLSSLTSLSGFQSLNTNSSDSNIITGSATNKAQPGSYRVSVSQVAQAQTLASGGYKSTTSTIGLGAKTTINISLGTVTGGSFGVTSTALGAGVVNGGITPGALSLNGTAIATDGSTRSAKLLADAINAKSGTTGVTAKADTTQTAATLFGNGGASTFGAIDTSGGGTYSLSVSGIDIISQATGIAAGGAGGVDAAAIDAVLSGNNSVTQALANANITVSGTAAAGTLRFSNTDGNNINVTESVTGAVTGGIGNSGTANSGYNATTTSTVSLVSTDGTQITVGGSNPGVAGLTAGVSGAYQGATFAQDGTRSSGNIVIDSTNNTLQGIRDAINKANFGVTASIVSDGSSGTPYHLVLASSSTGANSNMKITVSGNNGDPADPSVESLLAYDPAGTQNLSQKTAALDTLANVNGIPVTSHSTGITGAIEGVTINAVKVGSASLSVSKDTGSLTSNISGFVKAFNDLNTQIKSVSSYDPETKKGGDLLGDSTIQTLQASLRRQMTQTISGLEGSKLTSLSQIGIAFQKDGTLTLDNSKLQKAINTNFNDIAGLFAAVGRSSDPDISFVSSRTATKAGDYRIDITRLATQATLTSAAAVPASTTIAADTVWTVKLNSSTSSAAISTASVKIPAGTYTAQELSNVLQASINGASNFTTSGATVSASINDDGTLKLNSTKYGSGSNLTLTSDTGTAVADIFGAATSVDGVDVAGTIGGFSASGDGQMLTGAPGAPTEGLKLEIKGDTIGARGTLGFSQGYAYQLDTLAKNYLGATGILTGRTKGLNDTVKDIGKQKDAFNAKLVDIEARYRKQYTALDTALSSMSKTASFLTQQFASLNK</sequence>
<comment type="caution">
    <text evidence="8">The sequence shown here is derived from an EMBL/GenBank/DDBJ whole genome shotgun (WGS) entry which is preliminary data.</text>
</comment>
<dbReference type="GO" id="GO:0005576">
    <property type="term" value="C:extracellular region"/>
    <property type="evidence" value="ECO:0007669"/>
    <property type="project" value="UniProtKB-SubCell"/>
</dbReference>
<dbReference type="GO" id="GO:0071973">
    <property type="term" value="P:bacterial-type flagellum-dependent cell motility"/>
    <property type="evidence" value="ECO:0007669"/>
    <property type="project" value="TreeGrafter"/>
</dbReference>
<keyword evidence="3" id="KW-0175">Coiled coil</keyword>
<dbReference type="InterPro" id="IPR010809">
    <property type="entry name" value="FliD_C"/>
</dbReference>
<organism evidence="8 9">
    <name type="scientific">Pseudoduganella ginsengisoli</name>
    <dbReference type="NCBI Taxonomy" id="1462440"/>
    <lineage>
        <taxon>Bacteria</taxon>
        <taxon>Pseudomonadati</taxon>
        <taxon>Pseudomonadota</taxon>
        <taxon>Betaproteobacteria</taxon>
        <taxon>Burkholderiales</taxon>
        <taxon>Oxalobacteraceae</taxon>
        <taxon>Telluria group</taxon>
        <taxon>Pseudoduganella</taxon>
    </lineage>
</organism>
<reference evidence="8 9" key="1">
    <citation type="submission" date="2019-11" db="EMBL/GenBank/DDBJ databases">
        <title>Type strains purchased from KCTC, JCM and DSMZ.</title>
        <authorList>
            <person name="Lu H."/>
        </authorList>
    </citation>
    <scope>NUCLEOTIDE SEQUENCE [LARGE SCALE GENOMIC DNA]</scope>
    <source>
        <strain evidence="8 9">KCTC 42409</strain>
    </source>
</reference>
<dbReference type="EMBL" id="WNLA01000024">
    <property type="protein sequence ID" value="MTW05447.1"/>
    <property type="molecule type" value="Genomic_DNA"/>
</dbReference>
<evidence type="ECO:0000313" key="8">
    <source>
        <dbReference type="EMBL" id="MTW05447.1"/>
    </source>
</evidence>
<keyword evidence="8" id="KW-0966">Cell projection</keyword>
<dbReference type="Pfam" id="PF07196">
    <property type="entry name" value="Flagellin_IN"/>
    <property type="match status" value="1"/>
</dbReference>
<dbReference type="Pfam" id="PF07195">
    <property type="entry name" value="FliD_C"/>
    <property type="match status" value="1"/>
</dbReference>
<keyword evidence="8" id="KW-0969">Cilium</keyword>
<evidence type="ECO:0000256" key="5">
    <source>
        <dbReference type="RuleBase" id="RU362066"/>
    </source>
</evidence>
<accession>A0A6L6Q6P6</accession>
<dbReference type="PANTHER" id="PTHR30288:SF0">
    <property type="entry name" value="FLAGELLAR HOOK-ASSOCIATED PROTEIN 2"/>
    <property type="match status" value="1"/>
</dbReference>
<dbReference type="Pfam" id="PF02465">
    <property type="entry name" value="FliD_N"/>
    <property type="match status" value="1"/>
</dbReference>
<dbReference type="InterPro" id="IPR010810">
    <property type="entry name" value="Flagellin_hook_IN_motif"/>
</dbReference>
<evidence type="ECO:0000313" key="9">
    <source>
        <dbReference type="Proteomes" id="UP000484015"/>
    </source>
</evidence>
<evidence type="ECO:0000256" key="4">
    <source>
        <dbReference type="ARBA" id="ARBA00023143"/>
    </source>
</evidence>
<dbReference type="RefSeq" id="WP_170305830.1">
    <property type="nucleotide sequence ID" value="NZ_WNLA01000024.1"/>
</dbReference>
<protein>
    <recommendedName>
        <fullName evidence="5">Flagellar hook-associated protein 2</fullName>
        <shortName evidence="5">HAP2</shortName>
    </recommendedName>
    <alternativeName>
        <fullName evidence="5">Flagellar cap protein</fullName>
    </alternativeName>
</protein>
<evidence type="ECO:0000259" key="6">
    <source>
        <dbReference type="Pfam" id="PF02465"/>
    </source>
</evidence>
<dbReference type="Proteomes" id="UP000484015">
    <property type="component" value="Unassembled WGS sequence"/>
</dbReference>
<evidence type="ECO:0000256" key="1">
    <source>
        <dbReference type="ARBA" id="ARBA00009764"/>
    </source>
</evidence>
<dbReference type="AlphaFoldDB" id="A0A6L6Q6P6"/>
<proteinExistence type="inferred from homology"/>